<feature type="transmembrane region" description="Helical" evidence="5">
    <location>
        <begin position="35"/>
        <end position="54"/>
    </location>
</feature>
<evidence type="ECO:0000256" key="4">
    <source>
        <dbReference type="ARBA" id="ARBA00023136"/>
    </source>
</evidence>
<feature type="transmembrane region" description="Helical" evidence="5">
    <location>
        <begin position="368"/>
        <end position="386"/>
    </location>
</feature>
<comment type="caution">
    <text evidence="7">The sequence shown here is derived from an EMBL/GenBank/DDBJ whole genome shotgun (WGS) entry which is preliminary data.</text>
</comment>
<evidence type="ECO:0000256" key="5">
    <source>
        <dbReference type="SAM" id="Phobius"/>
    </source>
</evidence>
<accession>N6Z5V1</accession>
<sequence length="393" mass="43685">MLDRSQLKDILSIWLSLGLFTLLTSLFWLTDRSLYSKSFYLLFAFPALLGLIVARTEMLPILRQPPVLLFLLLAAWVLASLSWAEGEGVTSSLIKRPLYIFLAIAGLAYLGSVRAPIPIRNLLLISMFVITAFVVWSAVEFIQTPRKPWDNRYIGPGVLVHPLLTSHILGLMFVFGMASVLLSNRLNRFTWICLLCCPLLLWGIVLTGSRTPLVGIAAMLCWLCLLRPNRRTLGILALMATLALVAYIVQPTIFTSRGVSWRPDIWSAALDKIMGHPLIGYGFEGDIAFPVENMKRIWRDPHNIPLAVALELGLIGLILWLAMHTSVLHACVVNRNNTEVVVASCLLVFGLAAGLTEGGNFFSRPNESWFITWIPLAFAVAATARIRTNKMSS</sequence>
<dbReference type="InterPro" id="IPR051533">
    <property type="entry name" value="WaaL-like"/>
</dbReference>
<dbReference type="InterPro" id="IPR007016">
    <property type="entry name" value="O-antigen_ligase-rel_domated"/>
</dbReference>
<evidence type="ECO:0000256" key="2">
    <source>
        <dbReference type="ARBA" id="ARBA00022692"/>
    </source>
</evidence>
<evidence type="ECO:0000259" key="6">
    <source>
        <dbReference type="Pfam" id="PF04932"/>
    </source>
</evidence>
<feature type="transmembrane region" description="Helical" evidence="5">
    <location>
        <begin position="96"/>
        <end position="115"/>
    </location>
</feature>
<proteinExistence type="predicted"/>
<keyword evidence="2 5" id="KW-0812">Transmembrane</keyword>
<feature type="transmembrane region" description="Helical" evidence="5">
    <location>
        <begin position="211"/>
        <end position="226"/>
    </location>
</feature>
<keyword evidence="4 5" id="KW-0472">Membrane</keyword>
<protein>
    <recommendedName>
        <fullName evidence="6">O-antigen ligase-related domain-containing protein</fullName>
    </recommendedName>
</protein>
<feature type="domain" description="O-antigen ligase-related" evidence="6">
    <location>
        <begin position="199"/>
        <end position="321"/>
    </location>
</feature>
<gene>
    <name evidence="7" type="ORF">C666_04215</name>
</gene>
<dbReference type="Pfam" id="PF04932">
    <property type="entry name" value="Wzy_C"/>
    <property type="match status" value="1"/>
</dbReference>
<keyword evidence="3 5" id="KW-1133">Transmembrane helix</keyword>
<organism evidence="7 8">
    <name type="scientific">Thauera linaloolentis (strain DSM 12138 / JCM 21573 / CCUG 41526 / CIP 105981 / IAM 15112 / NBRC 102519 / 47Lol)</name>
    <dbReference type="NCBI Taxonomy" id="1123367"/>
    <lineage>
        <taxon>Bacteria</taxon>
        <taxon>Pseudomonadati</taxon>
        <taxon>Pseudomonadota</taxon>
        <taxon>Betaproteobacteria</taxon>
        <taxon>Rhodocyclales</taxon>
        <taxon>Zoogloeaceae</taxon>
        <taxon>Thauera</taxon>
    </lineage>
</organism>
<dbReference type="OrthoDB" id="8534453at2"/>
<feature type="transmembrane region" description="Helical" evidence="5">
    <location>
        <begin position="304"/>
        <end position="328"/>
    </location>
</feature>
<name>N6Z5V1_THAL4</name>
<dbReference type="GO" id="GO:0016020">
    <property type="term" value="C:membrane"/>
    <property type="evidence" value="ECO:0007669"/>
    <property type="project" value="UniProtKB-SubCell"/>
</dbReference>
<feature type="transmembrane region" description="Helical" evidence="5">
    <location>
        <begin position="12"/>
        <end position="29"/>
    </location>
</feature>
<dbReference type="EMBL" id="AMXE01000008">
    <property type="protein sequence ID" value="ENO89892.1"/>
    <property type="molecule type" value="Genomic_DNA"/>
</dbReference>
<keyword evidence="8" id="KW-1185">Reference proteome</keyword>
<feature type="transmembrane region" description="Helical" evidence="5">
    <location>
        <begin position="122"/>
        <end position="139"/>
    </location>
</feature>
<dbReference type="eggNOG" id="COG3307">
    <property type="taxonomic scope" value="Bacteria"/>
</dbReference>
<feature type="transmembrane region" description="Helical" evidence="5">
    <location>
        <begin position="189"/>
        <end position="205"/>
    </location>
</feature>
<feature type="transmembrane region" description="Helical" evidence="5">
    <location>
        <begin position="233"/>
        <end position="254"/>
    </location>
</feature>
<dbReference type="PANTHER" id="PTHR37422">
    <property type="entry name" value="TEICHURONIC ACID BIOSYNTHESIS PROTEIN TUAE"/>
    <property type="match status" value="1"/>
</dbReference>
<dbReference type="STRING" id="1123367.GCA_000621305_00462"/>
<feature type="transmembrane region" description="Helical" evidence="5">
    <location>
        <begin position="159"/>
        <end position="182"/>
    </location>
</feature>
<evidence type="ECO:0000313" key="8">
    <source>
        <dbReference type="Proteomes" id="UP000013232"/>
    </source>
</evidence>
<feature type="transmembrane region" description="Helical" evidence="5">
    <location>
        <begin position="340"/>
        <end position="362"/>
    </location>
</feature>
<feature type="transmembrane region" description="Helical" evidence="5">
    <location>
        <begin position="66"/>
        <end position="84"/>
    </location>
</feature>
<evidence type="ECO:0000256" key="3">
    <source>
        <dbReference type="ARBA" id="ARBA00022989"/>
    </source>
</evidence>
<comment type="subcellular location">
    <subcellularLocation>
        <location evidence="1">Membrane</location>
        <topology evidence="1">Multi-pass membrane protein</topology>
    </subcellularLocation>
</comment>
<evidence type="ECO:0000256" key="1">
    <source>
        <dbReference type="ARBA" id="ARBA00004141"/>
    </source>
</evidence>
<evidence type="ECO:0000313" key="7">
    <source>
        <dbReference type="EMBL" id="ENO89892.1"/>
    </source>
</evidence>
<dbReference type="RefSeq" id="WP_004334209.1">
    <property type="nucleotide sequence ID" value="NZ_AMXE01000008.1"/>
</dbReference>
<dbReference type="PANTHER" id="PTHR37422:SF13">
    <property type="entry name" value="LIPOPOLYSACCHARIDE BIOSYNTHESIS PROTEIN PA4999-RELATED"/>
    <property type="match status" value="1"/>
</dbReference>
<dbReference type="AlphaFoldDB" id="N6Z5V1"/>
<reference evidence="7 8" key="1">
    <citation type="submission" date="2012-09" db="EMBL/GenBank/DDBJ databases">
        <title>Draft Genome Sequences of 6 Strains from Genus Thauera.</title>
        <authorList>
            <person name="Liu B."/>
            <person name="Shapleigh J.P."/>
            <person name="Frostegard A.H."/>
        </authorList>
    </citation>
    <scope>NUCLEOTIDE SEQUENCE [LARGE SCALE GENOMIC DNA]</scope>
    <source>
        <strain evidence="8">47Lol / DSM 12138</strain>
    </source>
</reference>
<dbReference type="Proteomes" id="UP000013232">
    <property type="component" value="Unassembled WGS sequence"/>
</dbReference>